<dbReference type="EMBL" id="CM046126">
    <property type="protein sequence ID" value="KAI8427003.1"/>
    <property type="molecule type" value="Genomic_DNA"/>
</dbReference>
<comment type="caution">
    <text evidence="1">The sequence shown here is derived from an EMBL/GenBank/DDBJ whole genome shotgun (WGS) entry which is preliminary data.</text>
</comment>
<keyword evidence="2" id="KW-1185">Reference proteome</keyword>
<evidence type="ECO:0000313" key="2">
    <source>
        <dbReference type="Proteomes" id="UP001064048"/>
    </source>
</evidence>
<proteinExistence type="predicted"/>
<accession>A0ACC0JSD3</accession>
<name>A0ACC0JSD3_CHOFU</name>
<organism evidence="1 2">
    <name type="scientific">Choristoneura fumiferana</name>
    <name type="common">Spruce budworm moth</name>
    <name type="synonym">Archips fumiferana</name>
    <dbReference type="NCBI Taxonomy" id="7141"/>
    <lineage>
        <taxon>Eukaryota</taxon>
        <taxon>Metazoa</taxon>
        <taxon>Ecdysozoa</taxon>
        <taxon>Arthropoda</taxon>
        <taxon>Hexapoda</taxon>
        <taxon>Insecta</taxon>
        <taxon>Pterygota</taxon>
        <taxon>Neoptera</taxon>
        <taxon>Endopterygota</taxon>
        <taxon>Lepidoptera</taxon>
        <taxon>Glossata</taxon>
        <taxon>Ditrysia</taxon>
        <taxon>Tortricoidea</taxon>
        <taxon>Tortricidae</taxon>
        <taxon>Tortricinae</taxon>
        <taxon>Choristoneura</taxon>
    </lineage>
</organism>
<gene>
    <name evidence="1" type="ORF">MSG28_014650</name>
</gene>
<reference evidence="1 2" key="1">
    <citation type="journal article" date="2022" name="Genome Biol. Evol.">
        <title>The Spruce Budworm Genome: Reconstructing the Evolutionary History of Antifreeze Proteins.</title>
        <authorList>
            <person name="Beliveau C."/>
            <person name="Gagne P."/>
            <person name="Picq S."/>
            <person name="Vernygora O."/>
            <person name="Keeling C.I."/>
            <person name="Pinkney K."/>
            <person name="Doucet D."/>
            <person name="Wen F."/>
            <person name="Johnston J.S."/>
            <person name="Maaroufi H."/>
            <person name="Boyle B."/>
            <person name="Laroche J."/>
            <person name="Dewar K."/>
            <person name="Juretic N."/>
            <person name="Blackburn G."/>
            <person name="Nisole A."/>
            <person name="Brunet B."/>
            <person name="Brandao M."/>
            <person name="Lumley L."/>
            <person name="Duan J."/>
            <person name="Quan G."/>
            <person name="Lucarotti C.J."/>
            <person name="Roe A.D."/>
            <person name="Sperling F.A.H."/>
            <person name="Levesque R.C."/>
            <person name="Cusson M."/>
        </authorList>
    </citation>
    <scope>NUCLEOTIDE SEQUENCE [LARGE SCALE GENOMIC DNA]</scope>
    <source>
        <strain evidence="1">Glfc:IPQL:Cfum</strain>
    </source>
</reference>
<dbReference type="Proteomes" id="UP001064048">
    <property type="component" value="Chromosome 26"/>
</dbReference>
<sequence>MVTESPSRRSVRACAKCECARRASARRPPPPTPSSRRAARAHTFSAAPALNTDAAPRGSGHLCGLTTTPSTFKTSFQTHKQ</sequence>
<protein>
    <submittedName>
        <fullName evidence="1">Uncharacterized protein</fullName>
    </submittedName>
</protein>
<evidence type="ECO:0000313" key="1">
    <source>
        <dbReference type="EMBL" id="KAI8427003.1"/>
    </source>
</evidence>